<protein>
    <submittedName>
        <fullName evidence="1">Uncharacterized protein</fullName>
    </submittedName>
</protein>
<accession>A0ABU9JZA8</accession>
<dbReference type="RefSeq" id="WP_342014909.1">
    <property type="nucleotide sequence ID" value="NZ_CP155465.1"/>
</dbReference>
<evidence type="ECO:0000313" key="1">
    <source>
        <dbReference type="EMBL" id="MEL3958165.1"/>
    </source>
</evidence>
<reference evidence="1 2" key="1">
    <citation type="submission" date="2024-03" db="EMBL/GenBank/DDBJ databases">
        <title>Bacilli Hybrid Assemblies.</title>
        <authorList>
            <person name="Kovac J."/>
        </authorList>
    </citation>
    <scope>NUCLEOTIDE SEQUENCE [LARGE SCALE GENOMIC DNA]</scope>
    <source>
        <strain evidence="1 2">FSL M8-0022</strain>
    </source>
</reference>
<evidence type="ECO:0000313" key="2">
    <source>
        <dbReference type="Proteomes" id="UP001459714"/>
    </source>
</evidence>
<keyword evidence="2" id="KW-1185">Reference proteome</keyword>
<organism evidence="1 2">
    <name type="scientific">Caldifermentibacillus hisashii</name>
    <dbReference type="NCBI Taxonomy" id="996558"/>
    <lineage>
        <taxon>Bacteria</taxon>
        <taxon>Bacillati</taxon>
        <taxon>Bacillota</taxon>
        <taxon>Bacilli</taxon>
        <taxon>Bacillales</taxon>
        <taxon>Bacillaceae</taxon>
        <taxon>Caldifermentibacillus</taxon>
    </lineage>
</organism>
<dbReference type="EMBL" id="JBBYAK010000001">
    <property type="protein sequence ID" value="MEL3958165.1"/>
    <property type="molecule type" value="Genomic_DNA"/>
</dbReference>
<proteinExistence type="predicted"/>
<gene>
    <name evidence="1" type="ORF">NST17_13305</name>
</gene>
<name>A0ABU9JZA8_9BACI</name>
<comment type="caution">
    <text evidence="1">The sequence shown here is derived from an EMBL/GenBank/DDBJ whole genome shotgun (WGS) entry which is preliminary data.</text>
</comment>
<dbReference type="Proteomes" id="UP001459714">
    <property type="component" value="Unassembled WGS sequence"/>
</dbReference>
<sequence>MSQMQKYYVVKSMKEKDEKFAEIEAPSLDKAASAFQLWCHDNSNQVKDEDVFYIFSFKHPLQFDENNRLIEPQGEMSTITRL</sequence>